<proteinExistence type="inferred from homology"/>
<gene>
    <name evidence="5" type="ORF">ACFQ2J_07260</name>
</gene>
<feature type="domain" description="Replicative helicase loading/DNA remodeling protein DnaB N-terminal winged helix" evidence="4">
    <location>
        <begin position="27"/>
        <end position="208"/>
    </location>
</feature>
<keyword evidence="6" id="KW-1185">Reference proteome</keyword>
<organism evidence="5 6">
    <name type="scientific">Thalassobacillus hwangdonensis</name>
    <dbReference type="NCBI Taxonomy" id="546108"/>
    <lineage>
        <taxon>Bacteria</taxon>
        <taxon>Bacillati</taxon>
        <taxon>Bacillota</taxon>
        <taxon>Bacilli</taxon>
        <taxon>Bacillales</taxon>
        <taxon>Bacillaceae</taxon>
        <taxon>Thalassobacillus</taxon>
    </lineage>
</organism>
<accession>A0ABW3L0F3</accession>
<dbReference type="InterPro" id="IPR058660">
    <property type="entry name" value="WHD_DnaB"/>
</dbReference>
<evidence type="ECO:0000313" key="6">
    <source>
        <dbReference type="Proteomes" id="UP001596990"/>
    </source>
</evidence>
<dbReference type="Pfam" id="PF07261">
    <property type="entry name" value="DnaB_2"/>
    <property type="match status" value="1"/>
</dbReference>
<feature type="compositionally biased region" description="Low complexity" evidence="2">
    <location>
        <begin position="421"/>
        <end position="434"/>
    </location>
</feature>
<dbReference type="EMBL" id="JBHTKL010000001">
    <property type="protein sequence ID" value="MFD1018994.1"/>
    <property type="molecule type" value="Genomic_DNA"/>
</dbReference>
<evidence type="ECO:0000259" key="4">
    <source>
        <dbReference type="Pfam" id="PF25888"/>
    </source>
</evidence>
<dbReference type="Pfam" id="PF25888">
    <property type="entry name" value="WHD_DnaB"/>
    <property type="match status" value="1"/>
</dbReference>
<protein>
    <submittedName>
        <fullName evidence="5">Replication initiation and membrane attachment family protein</fullName>
    </submittedName>
</protein>
<dbReference type="Proteomes" id="UP001596990">
    <property type="component" value="Unassembled WGS sequence"/>
</dbReference>
<evidence type="ECO:0000313" key="5">
    <source>
        <dbReference type="EMBL" id="MFD1018994.1"/>
    </source>
</evidence>
<comment type="similarity">
    <text evidence="1">Belongs to the DnaB/DnaD family.</text>
</comment>
<feature type="region of interest" description="Disordered" evidence="2">
    <location>
        <begin position="418"/>
        <end position="438"/>
    </location>
</feature>
<evidence type="ECO:0000256" key="1">
    <source>
        <dbReference type="ARBA" id="ARBA00093462"/>
    </source>
</evidence>
<dbReference type="InterPro" id="IPR034829">
    <property type="entry name" value="DnaD-like_sf"/>
</dbReference>
<dbReference type="RefSeq" id="WP_386057961.1">
    <property type="nucleotide sequence ID" value="NZ_JBHTKL010000001.1"/>
</dbReference>
<dbReference type="InterPro" id="IPR006343">
    <property type="entry name" value="DnaB/C_C"/>
</dbReference>
<reference evidence="6" key="1">
    <citation type="journal article" date="2019" name="Int. J. Syst. Evol. Microbiol.">
        <title>The Global Catalogue of Microorganisms (GCM) 10K type strain sequencing project: providing services to taxonomists for standard genome sequencing and annotation.</title>
        <authorList>
            <consortium name="The Broad Institute Genomics Platform"/>
            <consortium name="The Broad Institute Genome Sequencing Center for Infectious Disease"/>
            <person name="Wu L."/>
            <person name="Ma J."/>
        </authorList>
    </citation>
    <scope>NUCLEOTIDE SEQUENCE [LARGE SCALE GENOMIC DNA]</scope>
    <source>
        <strain evidence="6">CCUG 56607</strain>
    </source>
</reference>
<sequence length="452" mass="51877">MHESIGKLFPVDGFMLQLNGIIPRKYNQSLTHLYQPVLGIHAVSLFHTLLNEYELSDPSEMKTHHTLMNHLSLPLDQIYEGRRKLEAIGLLQTYVTQVEEQTVYIYELQSPFSPEQFFNDDMLTALLRHALGGEKYNKLHEKFIDPQQHMLDKVNVTATFEEVFHGYGRSMRIVPKASNEKAEHAAKGPNVGEERIDFQWIEQALKEKMYPAQMILSVRNKKVINQMAALYNLSGQDIEKAIGWALNEENQLVLGEFKEACHDLSKTKAPSTGDAKDVLDKRVKTGQQEAVNEGSKKEQLIARLERISPRELLEDLSGGNDASDQDLKLVRDIMTEQGLSPGVMNVLVHYVMLKTDMKLSKSYMGKIASHWARKNVTTVRQAMTLAKAEHQKYQQWGKERNVRSSSRKKEVIPDWFKNQKEQQMTNQQPQTQRPTNKEEIAARIRRITNKGI</sequence>
<dbReference type="Gene3D" id="1.10.10.630">
    <property type="entry name" value="DnaD domain-like"/>
    <property type="match status" value="1"/>
</dbReference>
<comment type="caution">
    <text evidence="5">The sequence shown here is derived from an EMBL/GenBank/DDBJ whole genome shotgun (WGS) entry which is preliminary data.</text>
</comment>
<feature type="domain" description="DnaB/C C-terminal" evidence="3">
    <location>
        <begin position="322"/>
        <end position="383"/>
    </location>
</feature>
<evidence type="ECO:0000256" key="2">
    <source>
        <dbReference type="SAM" id="MobiDB-lite"/>
    </source>
</evidence>
<evidence type="ECO:0000259" key="3">
    <source>
        <dbReference type="Pfam" id="PF07261"/>
    </source>
</evidence>
<name>A0ABW3L0F3_9BACI</name>